<evidence type="ECO:0000313" key="1">
    <source>
        <dbReference type="EMBL" id="OZJ02368.1"/>
    </source>
</evidence>
<protein>
    <recommendedName>
        <fullName evidence="3">EthD domain-containing protein</fullName>
    </recommendedName>
</protein>
<evidence type="ECO:0000313" key="2">
    <source>
        <dbReference type="Proteomes" id="UP000242875"/>
    </source>
</evidence>
<reference evidence="1 2" key="1">
    <citation type="journal article" date="2017" name="Mycologia">
        <title>Bifiguratus adelaidae, gen. et sp. nov., a new member of Mucoromycotina in endophytic and soil-dwelling habitats.</title>
        <authorList>
            <person name="Torres-Cruz T.J."/>
            <person name="Billingsley Tobias T.L."/>
            <person name="Almatruk M."/>
            <person name="Hesse C."/>
            <person name="Kuske C.R."/>
            <person name="Desiro A."/>
            <person name="Benucci G.M."/>
            <person name="Bonito G."/>
            <person name="Stajich J.E."/>
            <person name="Dunlap C."/>
            <person name="Arnold A.E."/>
            <person name="Porras-Alfaro A."/>
        </authorList>
    </citation>
    <scope>NUCLEOTIDE SEQUENCE [LARGE SCALE GENOMIC DNA]</scope>
    <source>
        <strain evidence="1 2">AZ0501</strain>
    </source>
</reference>
<organism evidence="1 2">
    <name type="scientific">Bifiguratus adelaidae</name>
    <dbReference type="NCBI Taxonomy" id="1938954"/>
    <lineage>
        <taxon>Eukaryota</taxon>
        <taxon>Fungi</taxon>
        <taxon>Fungi incertae sedis</taxon>
        <taxon>Mucoromycota</taxon>
        <taxon>Mucoromycotina</taxon>
        <taxon>Endogonomycetes</taxon>
        <taxon>Endogonales</taxon>
        <taxon>Endogonales incertae sedis</taxon>
        <taxon>Bifiguratus</taxon>
    </lineage>
</organism>
<evidence type="ECO:0008006" key="3">
    <source>
        <dbReference type="Google" id="ProtNLM"/>
    </source>
</evidence>
<dbReference type="AlphaFoldDB" id="A0A261XVK8"/>
<dbReference type="Proteomes" id="UP000242875">
    <property type="component" value="Unassembled WGS sequence"/>
</dbReference>
<sequence length="131" mass="15108">MLLLYEISVSVDLEVEEAFQAFIQSHAALVGKIPNFSVARVYLRDPTHPVPLNGKDADAPKADRMHRYYTVYYEVEDVYSLQAWIEQEEPKFAADLQKLTNGNPELIKVTSRKVQYPLESWHTVERSDQLP</sequence>
<dbReference type="Pfam" id="PF14114">
    <property type="entry name" value="DUF4286"/>
    <property type="match status" value="1"/>
</dbReference>
<comment type="caution">
    <text evidence="1">The sequence shown here is derived from an EMBL/GenBank/DDBJ whole genome shotgun (WGS) entry which is preliminary data.</text>
</comment>
<dbReference type="OrthoDB" id="2393977at2759"/>
<name>A0A261XVK8_9FUNG</name>
<keyword evidence="2" id="KW-1185">Reference proteome</keyword>
<accession>A0A261XVK8</accession>
<dbReference type="InterPro" id="IPR025563">
    <property type="entry name" value="DUF4286"/>
</dbReference>
<dbReference type="EMBL" id="MVBO01000158">
    <property type="protein sequence ID" value="OZJ02368.1"/>
    <property type="molecule type" value="Genomic_DNA"/>
</dbReference>
<proteinExistence type="predicted"/>
<gene>
    <name evidence="1" type="ORF">BZG36_04439</name>
</gene>